<proteinExistence type="inferred from homology"/>
<comment type="caution">
    <text evidence="8">The sequence shown here is derived from an EMBL/GenBank/DDBJ whole genome shotgun (WGS) entry which is preliminary data.</text>
</comment>
<name>A0A327QWA7_9BACT</name>
<dbReference type="Proteomes" id="UP000249547">
    <property type="component" value="Unassembled WGS sequence"/>
</dbReference>
<accession>A0A327QWA7</accession>
<dbReference type="InterPro" id="IPR017850">
    <property type="entry name" value="Alkaline_phosphatase_core_sf"/>
</dbReference>
<feature type="chain" id="PRO_5016367135" evidence="6">
    <location>
        <begin position="20"/>
        <end position="547"/>
    </location>
</feature>
<gene>
    <name evidence="8" type="ORF">LX64_00825</name>
</gene>
<dbReference type="InterPro" id="IPR000917">
    <property type="entry name" value="Sulfatase_N"/>
</dbReference>
<dbReference type="RefSeq" id="WP_111597023.1">
    <property type="nucleotide sequence ID" value="NZ_QLLL01000002.1"/>
</dbReference>
<evidence type="ECO:0000256" key="5">
    <source>
        <dbReference type="SAM" id="MobiDB-lite"/>
    </source>
</evidence>
<dbReference type="InterPro" id="IPR024607">
    <property type="entry name" value="Sulfatase_CS"/>
</dbReference>
<feature type="signal peptide" evidence="6">
    <location>
        <begin position="1"/>
        <end position="19"/>
    </location>
</feature>
<keyword evidence="6" id="KW-0732">Signal</keyword>
<dbReference type="EMBL" id="QLLL01000002">
    <property type="protein sequence ID" value="RAJ08178.1"/>
    <property type="molecule type" value="Genomic_DNA"/>
</dbReference>
<dbReference type="GO" id="GO:0046872">
    <property type="term" value="F:metal ion binding"/>
    <property type="evidence" value="ECO:0007669"/>
    <property type="project" value="UniProtKB-KW"/>
</dbReference>
<dbReference type="GO" id="GO:0004065">
    <property type="term" value="F:arylsulfatase activity"/>
    <property type="evidence" value="ECO:0007669"/>
    <property type="project" value="TreeGrafter"/>
</dbReference>
<protein>
    <submittedName>
        <fullName evidence="8">Arylsulfatase</fullName>
    </submittedName>
</protein>
<evidence type="ECO:0000313" key="8">
    <source>
        <dbReference type="EMBL" id="RAJ08178.1"/>
    </source>
</evidence>
<dbReference type="PROSITE" id="PS00149">
    <property type="entry name" value="SULFATASE_2"/>
    <property type="match status" value="1"/>
</dbReference>
<dbReference type="PROSITE" id="PS00523">
    <property type="entry name" value="SULFATASE_1"/>
    <property type="match status" value="1"/>
</dbReference>
<dbReference type="AlphaFoldDB" id="A0A327QWA7"/>
<organism evidence="8 9">
    <name type="scientific">Chitinophaga skermanii</name>
    <dbReference type="NCBI Taxonomy" id="331697"/>
    <lineage>
        <taxon>Bacteria</taxon>
        <taxon>Pseudomonadati</taxon>
        <taxon>Bacteroidota</taxon>
        <taxon>Chitinophagia</taxon>
        <taxon>Chitinophagales</taxon>
        <taxon>Chitinophagaceae</taxon>
        <taxon>Chitinophaga</taxon>
    </lineage>
</organism>
<keyword evidence="9" id="KW-1185">Reference proteome</keyword>
<dbReference type="PANTHER" id="PTHR42693">
    <property type="entry name" value="ARYLSULFATASE FAMILY MEMBER"/>
    <property type="match status" value="1"/>
</dbReference>
<feature type="domain" description="Sulfatase N-terminal" evidence="7">
    <location>
        <begin position="26"/>
        <end position="416"/>
    </location>
</feature>
<evidence type="ECO:0000256" key="1">
    <source>
        <dbReference type="ARBA" id="ARBA00008779"/>
    </source>
</evidence>
<dbReference type="CDD" id="cd16025">
    <property type="entry name" value="PAS_like"/>
    <property type="match status" value="1"/>
</dbReference>
<reference evidence="8 9" key="1">
    <citation type="submission" date="2018-06" db="EMBL/GenBank/DDBJ databases">
        <title>Genomic Encyclopedia of Archaeal and Bacterial Type Strains, Phase II (KMG-II): from individual species to whole genera.</title>
        <authorList>
            <person name="Goeker M."/>
        </authorList>
    </citation>
    <scope>NUCLEOTIDE SEQUENCE [LARGE SCALE GENOMIC DNA]</scope>
    <source>
        <strain evidence="8 9">DSM 23857</strain>
    </source>
</reference>
<keyword evidence="3" id="KW-0378">Hydrolase</keyword>
<evidence type="ECO:0000313" key="9">
    <source>
        <dbReference type="Proteomes" id="UP000249547"/>
    </source>
</evidence>
<evidence type="ECO:0000256" key="6">
    <source>
        <dbReference type="SAM" id="SignalP"/>
    </source>
</evidence>
<dbReference type="InterPro" id="IPR050738">
    <property type="entry name" value="Sulfatase"/>
</dbReference>
<evidence type="ECO:0000256" key="3">
    <source>
        <dbReference type="ARBA" id="ARBA00022801"/>
    </source>
</evidence>
<evidence type="ECO:0000256" key="2">
    <source>
        <dbReference type="ARBA" id="ARBA00022723"/>
    </source>
</evidence>
<keyword evidence="2" id="KW-0479">Metal-binding</keyword>
<keyword evidence="4" id="KW-0106">Calcium</keyword>
<sequence length="547" mass="61090">MKNIITLFTCLLLVQLVSAQKKTQQPNIILIMVDDMGWSDIGPYGSEISTPNLDRLAAEGLRLQEFYNNSICAPTRASLLTGQFAHKAGIGYFNVNLGLPAYQGYLNRESLTLAEVLKEAGYSTLMSGKWHVGDDSLSWPNQRGFDQFFGFIGGASNYFDIAPYKEKAPPVQLVENNRAINLQPGKYLTDEIAGHAVQFLEEQNKSNKPFFLYVAYNAPHWPLQAQPADIDKYKGKYSIGWDSLRQQRIQRLQKIGLLAPNATIPKDPQVPAWESLTYDEKKYWEKKMEVYAAMIDRMDQGIGQILNKLKALKKDKNTLIVFISDNGAQGGFIPAGRKRPRSSGPIGSAGSYDYVEQSWANVSNAALRSYKASAYEGGISSPLIAWYPGKIKANSIAKGTAHLVDLAPTFYELAGAQYPQQYHQVAINPLPGTSLAKLFLAQQEINRASPLCWERAGNRAVRSGKWKLVSAYPANEWELYDIENDRGETKNLAQQQPQVVAELNAVYEKWAKQNDVIDYDKIKPTGNAGFAGPFNENTQNARRTNQR</sequence>
<comment type="similarity">
    <text evidence="1">Belongs to the sulfatase family.</text>
</comment>
<evidence type="ECO:0000259" key="7">
    <source>
        <dbReference type="Pfam" id="PF00884"/>
    </source>
</evidence>
<feature type="compositionally biased region" description="Polar residues" evidence="5">
    <location>
        <begin position="535"/>
        <end position="547"/>
    </location>
</feature>
<evidence type="ECO:0000256" key="4">
    <source>
        <dbReference type="ARBA" id="ARBA00022837"/>
    </source>
</evidence>
<dbReference type="Gene3D" id="3.30.1120.10">
    <property type="match status" value="1"/>
</dbReference>
<dbReference type="PANTHER" id="PTHR42693:SF53">
    <property type="entry name" value="ENDO-4-O-SULFATASE"/>
    <property type="match status" value="1"/>
</dbReference>
<dbReference type="Pfam" id="PF00884">
    <property type="entry name" value="Sulfatase"/>
    <property type="match status" value="1"/>
</dbReference>
<dbReference type="SUPFAM" id="SSF53649">
    <property type="entry name" value="Alkaline phosphatase-like"/>
    <property type="match status" value="1"/>
</dbReference>
<feature type="region of interest" description="Disordered" evidence="5">
    <location>
        <begin position="527"/>
        <end position="547"/>
    </location>
</feature>
<dbReference type="OrthoDB" id="9803751at2"/>
<dbReference type="Gene3D" id="3.40.720.10">
    <property type="entry name" value="Alkaline Phosphatase, subunit A"/>
    <property type="match status" value="1"/>
</dbReference>